<dbReference type="EMBL" id="LLXI01009400">
    <property type="protein sequence ID" value="PKY63215.1"/>
    <property type="molecule type" value="Genomic_DNA"/>
</dbReference>
<protein>
    <submittedName>
        <fullName evidence="1">Uncharacterized protein</fullName>
    </submittedName>
</protein>
<dbReference type="EMBL" id="LLXI01007829">
    <property type="protein sequence ID" value="PKY62718.1"/>
    <property type="molecule type" value="Genomic_DNA"/>
</dbReference>
<evidence type="ECO:0000313" key="3">
    <source>
        <dbReference type="Proteomes" id="UP000234323"/>
    </source>
</evidence>
<dbReference type="Proteomes" id="UP000234323">
    <property type="component" value="Unassembled WGS sequence"/>
</dbReference>
<organism evidence="1 3">
    <name type="scientific">Rhizophagus irregularis</name>
    <dbReference type="NCBI Taxonomy" id="588596"/>
    <lineage>
        <taxon>Eukaryota</taxon>
        <taxon>Fungi</taxon>
        <taxon>Fungi incertae sedis</taxon>
        <taxon>Mucoromycota</taxon>
        <taxon>Glomeromycotina</taxon>
        <taxon>Glomeromycetes</taxon>
        <taxon>Glomerales</taxon>
        <taxon>Glomeraceae</taxon>
        <taxon>Rhizophagus</taxon>
    </lineage>
</organism>
<keyword evidence="3" id="KW-1185">Reference proteome</keyword>
<sequence>MNGVLGALPNSHRKIEPEIMRRMMNDSYINSIINSAGGEVKGLELLKQRPLVGSLAESDEFSSDEMERFWLNSRNIQQSTTTGSEPFPGEMMEPVSKNVVMTSSMLDLLVEYYMATYETLEFRKPFGEGSEDSRIISVKMKQFGR</sequence>
<dbReference type="VEuPathDB" id="FungiDB:RhiirA1_443258"/>
<evidence type="ECO:0000313" key="2">
    <source>
        <dbReference type="EMBL" id="PKY63215.1"/>
    </source>
</evidence>
<dbReference type="VEuPathDB" id="FungiDB:FUN_009380"/>
<comment type="caution">
    <text evidence="1">The sequence shown here is derived from an EMBL/GenBank/DDBJ whole genome shotgun (WGS) entry which is preliminary data.</text>
</comment>
<accession>A0A2I1HV27</accession>
<dbReference type="AlphaFoldDB" id="A0A2I1HV27"/>
<proteinExistence type="predicted"/>
<feature type="non-terminal residue" evidence="1">
    <location>
        <position position="145"/>
    </location>
</feature>
<gene>
    <name evidence="1" type="ORF">RhiirA4_489722</name>
    <name evidence="2" type="ORF">RhiirA4_491408</name>
</gene>
<evidence type="ECO:0000313" key="1">
    <source>
        <dbReference type="EMBL" id="PKY62718.1"/>
    </source>
</evidence>
<name>A0A2I1HV27_9GLOM</name>
<reference evidence="1 3" key="1">
    <citation type="submission" date="2015-10" db="EMBL/GenBank/DDBJ databases">
        <title>Genome analyses suggest a sexual origin of heterokaryosis in a supposedly ancient asexual fungus.</title>
        <authorList>
            <person name="Ropars J."/>
            <person name="Sedzielewska K."/>
            <person name="Noel J."/>
            <person name="Charron P."/>
            <person name="Farinelli L."/>
            <person name="Marton T."/>
            <person name="Kruger M."/>
            <person name="Pelin A."/>
            <person name="Brachmann A."/>
            <person name="Corradi N."/>
        </authorList>
    </citation>
    <scope>NUCLEOTIDE SEQUENCE [LARGE SCALE GENOMIC DNA]</scope>
    <source>
        <strain evidence="1 3">A4</strain>
    </source>
</reference>